<evidence type="ECO:0008006" key="3">
    <source>
        <dbReference type="Google" id="ProtNLM"/>
    </source>
</evidence>
<dbReference type="Proteomes" id="UP001501116">
    <property type="component" value="Unassembled WGS sequence"/>
</dbReference>
<accession>A0ABN2RME7</accession>
<keyword evidence="2" id="KW-1185">Reference proteome</keyword>
<dbReference type="RefSeq" id="WP_344424170.1">
    <property type="nucleotide sequence ID" value="NZ_BAAANN010000022.1"/>
</dbReference>
<sequence>MGKVIGILAVVLILFFVIVHPGQSAGLVNNIIDWLRSAAESIISFVQKLFA</sequence>
<dbReference type="EMBL" id="BAAANN010000022">
    <property type="protein sequence ID" value="GAA1971546.1"/>
    <property type="molecule type" value="Genomic_DNA"/>
</dbReference>
<reference evidence="1 2" key="1">
    <citation type="journal article" date="2019" name="Int. J. Syst. Evol. Microbiol.">
        <title>The Global Catalogue of Microorganisms (GCM) 10K type strain sequencing project: providing services to taxonomists for standard genome sequencing and annotation.</title>
        <authorList>
            <consortium name="The Broad Institute Genomics Platform"/>
            <consortium name="The Broad Institute Genome Sequencing Center for Infectious Disease"/>
            <person name="Wu L."/>
            <person name="Ma J."/>
        </authorList>
    </citation>
    <scope>NUCLEOTIDE SEQUENCE [LARGE SCALE GENOMIC DNA]</scope>
    <source>
        <strain evidence="1 2">JCM 14545</strain>
    </source>
</reference>
<evidence type="ECO:0000313" key="1">
    <source>
        <dbReference type="EMBL" id="GAA1971546.1"/>
    </source>
</evidence>
<proteinExistence type="predicted"/>
<organism evidence="1 2">
    <name type="scientific">Amycolatopsis minnesotensis</name>
    <dbReference type="NCBI Taxonomy" id="337894"/>
    <lineage>
        <taxon>Bacteria</taxon>
        <taxon>Bacillati</taxon>
        <taxon>Actinomycetota</taxon>
        <taxon>Actinomycetes</taxon>
        <taxon>Pseudonocardiales</taxon>
        <taxon>Pseudonocardiaceae</taxon>
        <taxon>Amycolatopsis</taxon>
    </lineage>
</organism>
<gene>
    <name evidence="1" type="ORF">GCM10009754_52270</name>
</gene>
<evidence type="ECO:0000313" key="2">
    <source>
        <dbReference type="Proteomes" id="UP001501116"/>
    </source>
</evidence>
<name>A0ABN2RME7_9PSEU</name>
<comment type="caution">
    <text evidence="1">The sequence shown here is derived from an EMBL/GenBank/DDBJ whole genome shotgun (WGS) entry which is preliminary data.</text>
</comment>
<protein>
    <recommendedName>
        <fullName evidence="3">Small secreted protein</fullName>
    </recommendedName>
</protein>